<feature type="compositionally biased region" description="Basic and acidic residues" evidence="2">
    <location>
        <begin position="90"/>
        <end position="107"/>
    </location>
</feature>
<organism evidence="3 4">
    <name type="scientific">Acaulospora morrowiae</name>
    <dbReference type="NCBI Taxonomy" id="94023"/>
    <lineage>
        <taxon>Eukaryota</taxon>
        <taxon>Fungi</taxon>
        <taxon>Fungi incertae sedis</taxon>
        <taxon>Mucoromycota</taxon>
        <taxon>Glomeromycotina</taxon>
        <taxon>Glomeromycetes</taxon>
        <taxon>Diversisporales</taxon>
        <taxon>Acaulosporaceae</taxon>
        <taxon>Acaulospora</taxon>
    </lineage>
</organism>
<feature type="non-terminal residue" evidence="3">
    <location>
        <position position="1"/>
    </location>
</feature>
<keyword evidence="1" id="KW-0175">Coiled coil</keyword>
<name>A0A9N9NNX4_9GLOM</name>
<evidence type="ECO:0000256" key="2">
    <source>
        <dbReference type="SAM" id="MobiDB-lite"/>
    </source>
</evidence>
<accession>A0A9N9NNX4</accession>
<keyword evidence="4" id="KW-1185">Reference proteome</keyword>
<evidence type="ECO:0000256" key="1">
    <source>
        <dbReference type="SAM" id="Coils"/>
    </source>
</evidence>
<evidence type="ECO:0000313" key="3">
    <source>
        <dbReference type="EMBL" id="CAG8755937.1"/>
    </source>
</evidence>
<dbReference type="Proteomes" id="UP000789342">
    <property type="component" value="Unassembled WGS sequence"/>
</dbReference>
<evidence type="ECO:0000313" key="4">
    <source>
        <dbReference type="Proteomes" id="UP000789342"/>
    </source>
</evidence>
<sequence length="179" mass="21484">DQLKAAKTQTFKLDRTMIKFEDQFEKLCYKCEQSRHITFQCEKVRVQRDKALAQARFASIQSRFRKGPEKEASISYTEILRKRSRSRSVYNKERRGEQEGIRERLDSTDEQQMHYQDAEEMCRKEKETPLATYKAINKKVVERQDKLKRQIKQIEKILSELLENGQLSPSKKRQQHERQ</sequence>
<reference evidence="3" key="1">
    <citation type="submission" date="2021-06" db="EMBL/GenBank/DDBJ databases">
        <authorList>
            <person name="Kallberg Y."/>
            <person name="Tangrot J."/>
            <person name="Rosling A."/>
        </authorList>
    </citation>
    <scope>NUCLEOTIDE SEQUENCE</scope>
    <source>
        <strain evidence="3">CL551</strain>
    </source>
</reference>
<dbReference type="EMBL" id="CAJVPV010037991">
    <property type="protein sequence ID" value="CAG8755937.1"/>
    <property type="molecule type" value="Genomic_DNA"/>
</dbReference>
<feature type="coiled-coil region" evidence="1">
    <location>
        <begin position="137"/>
        <end position="164"/>
    </location>
</feature>
<feature type="region of interest" description="Disordered" evidence="2">
    <location>
        <begin position="85"/>
        <end position="110"/>
    </location>
</feature>
<comment type="caution">
    <text evidence="3">The sequence shown here is derived from an EMBL/GenBank/DDBJ whole genome shotgun (WGS) entry which is preliminary data.</text>
</comment>
<protein>
    <submittedName>
        <fullName evidence="3">7823_t:CDS:1</fullName>
    </submittedName>
</protein>
<gene>
    <name evidence="3" type="ORF">AMORRO_LOCUS15596</name>
</gene>
<proteinExistence type="predicted"/>
<dbReference type="AlphaFoldDB" id="A0A9N9NNX4"/>